<dbReference type="Gene3D" id="3.40.50.300">
    <property type="entry name" value="P-loop containing nucleotide triphosphate hydrolases"/>
    <property type="match status" value="1"/>
</dbReference>
<evidence type="ECO:0000313" key="3">
    <source>
        <dbReference type="Proteomes" id="UP000007796"/>
    </source>
</evidence>
<feature type="region of interest" description="Disordered" evidence="1">
    <location>
        <begin position="50"/>
        <end position="76"/>
    </location>
</feature>
<dbReference type="RefSeq" id="XP_014168360.1">
    <property type="nucleotide sequence ID" value="XM_014312885.1"/>
</dbReference>
<protein>
    <submittedName>
        <fullName evidence="2">Uncharacterized protein</fullName>
    </submittedName>
</protein>
<sequence length="221" mass="24685">MSLPIPPQPLVWINGWPEAGKRTLAQCLVHLLGQDRAVLAGENEYATEYAASGQSNKSVGRKSSKPDLGSESDPVSEKQAAYFRKYVEDPQALKRIVVFTDFQADSVKGRSRARAFEEAARRTGRPFVPVYMECDLEANVRRSQASERRHSRPAVKMLSETELRELRKPGVQLYKFSFDEHPGVCVDVTSRETHNTAMRIMVSVREAAENRQHAAARAVGG</sequence>
<dbReference type="eggNOG" id="ENOG502RR3Z">
    <property type="taxonomic scope" value="Eukaryota"/>
</dbReference>
<dbReference type="STRING" id="655863.F0XU47"/>
<reference evidence="2 3" key="1">
    <citation type="journal article" date="2011" name="Proc. Natl. Acad. Sci. U.S.A.">
        <title>Genome and transcriptome analyses of the mountain pine beetle-fungal symbiont Grosmannia clavigera, a lodgepole pine pathogen.</title>
        <authorList>
            <person name="DiGuistini S."/>
            <person name="Wang Y."/>
            <person name="Liao N.Y."/>
            <person name="Taylor G."/>
            <person name="Tanguay P."/>
            <person name="Feau N."/>
            <person name="Henrissat B."/>
            <person name="Chan S.K."/>
            <person name="Hesse-Orce U."/>
            <person name="Alamouti S.M."/>
            <person name="Tsui C.K.M."/>
            <person name="Docking R.T."/>
            <person name="Levasseur A."/>
            <person name="Haridas S."/>
            <person name="Robertson G."/>
            <person name="Birol I."/>
            <person name="Holt R.A."/>
            <person name="Marra M.A."/>
            <person name="Hamelin R.C."/>
            <person name="Hirst M."/>
            <person name="Jones S.J.M."/>
            <person name="Bohlmann J."/>
            <person name="Breuil C."/>
        </authorList>
    </citation>
    <scope>NUCLEOTIDE SEQUENCE [LARGE SCALE GENOMIC DNA]</scope>
    <source>
        <strain evidence="3">kw1407 / UAMH 11150</strain>
    </source>
</reference>
<dbReference type="EMBL" id="GL630006">
    <property type="protein sequence ID" value="EFW98877.1"/>
    <property type="molecule type" value="Genomic_DNA"/>
</dbReference>
<organism evidence="3">
    <name type="scientific">Grosmannia clavigera (strain kw1407 / UAMH 11150)</name>
    <name type="common">Blue stain fungus</name>
    <name type="synonym">Graphiocladiella clavigera</name>
    <dbReference type="NCBI Taxonomy" id="655863"/>
    <lineage>
        <taxon>Eukaryota</taxon>
        <taxon>Fungi</taxon>
        <taxon>Dikarya</taxon>
        <taxon>Ascomycota</taxon>
        <taxon>Pezizomycotina</taxon>
        <taxon>Sordariomycetes</taxon>
        <taxon>Sordariomycetidae</taxon>
        <taxon>Ophiostomatales</taxon>
        <taxon>Ophiostomataceae</taxon>
        <taxon>Leptographium</taxon>
    </lineage>
</organism>
<dbReference type="SUPFAM" id="SSF52540">
    <property type="entry name" value="P-loop containing nucleoside triphosphate hydrolases"/>
    <property type="match status" value="1"/>
</dbReference>
<dbReference type="InterPro" id="IPR027417">
    <property type="entry name" value="P-loop_NTPase"/>
</dbReference>
<name>F0XU47_GROCL</name>
<gene>
    <name evidence="2" type="ORF">CMQ_4729</name>
</gene>
<keyword evidence="3" id="KW-1185">Reference proteome</keyword>
<evidence type="ECO:0000256" key="1">
    <source>
        <dbReference type="SAM" id="MobiDB-lite"/>
    </source>
</evidence>
<dbReference type="HOGENOM" id="CLU_1107028_0_0_1"/>
<proteinExistence type="predicted"/>
<dbReference type="AlphaFoldDB" id="F0XU47"/>
<evidence type="ECO:0000313" key="2">
    <source>
        <dbReference type="EMBL" id="EFW98877.1"/>
    </source>
</evidence>
<dbReference type="InParanoid" id="F0XU47"/>
<accession>F0XU47</accession>
<dbReference type="Proteomes" id="UP000007796">
    <property type="component" value="Unassembled WGS sequence"/>
</dbReference>
<dbReference type="GeneID" id="25977972"/>
<dbReference type="OrthoDB" id="5426988at2759"/>